<dbReference type="AlphaFoldDB" id="A0A558RBD0"/>
<reference evidence="2 3" key="1">
    <citation type="submission" date="2019-07" db="EMBL/GenBank/DDBJ databases">
        <title>Sphingomonas solaris sp. nov., isolated from a solar panel from Boston, Massachusetts.</title>
        <authorList>
            <person name="Tanner K."/>
            <person name="Pascual J."/>
            <person name="Mancuso C."/>
            <person name="Pereto J."/>
            <person name="Khalil A."/>
            <person name="Vilanova C."/>
        </authorList>
    </citation>
    <scope>NUCLEOTIDE SEQUENCE [LARGE SCALE GENOMIC DNA]</scope>
    <source>
        <strain evidence="2 3">R4DWN</strain>
    </source>
</reference>
<protein>
    <submittedName>
        <fullName evidence="2">Nuclear transport factor 2 family protein</fullName>
    </submittedName>
</protein>
<comment type="caution">
    <text evidence="2">The sequence shown here is derived from an EMBL/GenBank/DDBJ whole genome shotgun (WGS) entry which is preliminary data.</text>
</comment>
<dbReference type="OrthoDB" id="7207122at2"/>
<dbReference type="InterPro" id="IPR032710">
    <property type="entry name" value="NTF2-like_dom_sf"/>
</dbReference>
<dbReference type="Gene3D" id="3.10.450.50">
    <property type="match status" value="1"/>
</dbReference>
<name>A0A558RBD0_9SPHN</name>
<dbReference type="InterPro" id="IPR037401">
    <property type="entry name" value="SnoaL-like"/>
</dbReference>
<dbReference type="Proteomes" id="UP000318681">
    <property type="component" value="Unassembled WGS sequence"/>
</dbReference>
<dbReference type="Pfam" id="PF12680">
    <property type="entry name" value="SnoaL_2"/>
    <property type="match status" value="1"/>
</dbReference>
<sequence>MTATNPIDRMYDAFATGDVDTIRACFTPDARVWHSFDGDAQDVATAAQAWEALFAHSQERTVGDIRRQATADGFVQQHMFALRLPSGERKAWAVCIVVRIENGLIARLDEYIDRAGALPVGEGTLATPGF</sequence>
<evidence type="ECO:0000313" key="2">
    <source>
        <dbReference type="EMBL" id="TVV76715.1"/>
    </source>
</evidence>
<gene>
    <name evidence="2" type="ORF">FOY91_03150</name>
</gene>
<accession>A0A558RBD0</accession>
<organism evidence="2 3">
    <name type="scientific">Alterirhizorhabdus solaris</name>
    <dbReference type="NCBI Taxonomy" id="2529389"/>
    <lineage>
        <taxon>Bacteria</taxon>
        <taxon>Pseudomonadati</taxon>
        <taxon>Pseudomonadota</taxon>
        <taxon>Alphaproteobacteria</taxon>
        <taxon>Sphingomonadales</taxon>
        <taxon>Rhizorhabdaceae</taxon>
        <taxon>Alterirhizorhabdus</taxon>
    </lineage>
</organism>
<feature type="domain" description="SnoaL-like" evidence="1">
    <location>
        <begin position="8"/>
        <end position="107"/>
    </location>
</feature>
<dbReference type="EMBL" id="VNIM01000007">
    <property type="protein sequence ID" value="TVV76715.1"/>
    <property type="molecule type" value="Genomic_DNA"/>
</dbReference>
<evidence type="ECO:0000259" key="1">
    <source>
        <dbReference type="Pfam" id="PF12680"/>
    </source>
</evidence>
<proteinExistence type="predicted"/>
<dbReference type="SUPFAM" id="SSF54427">
    <property type="entry name" value="NTF2-like"/>
    <property type="match status" value="1"/>
</dbReference>
<evidence type="ECO:0000313" key="3">
    <source>
        <dbReference type="Proteomes" id="UP000318681"/>
    </source>
</evidence>
<dbReference type="RefSeq" id="WP_145148046.1">
    <property type="nucleotide sequence ID" value="NZ_VNIM01000007.1"/>
</dbReference>
<keyword evidence="3" id="KW-1185">Reference proteome</keyword>